<sequence length="441" mass="46615">MAQSQRYRRLAPLALLGAAGIALAGCGAPGAPEGGGDAGGEDVSGETVTIYGTIVDSEAELLQESWADFEEETGIEIKYEGSQDFETQLGTRAQGGNPPDIAIFPQPGLFADFAARDFLKPAPEEVEKNANEYWTEDWVNYGTYDGTFYGAPLMANVKGWIWYSPAKFAEWGVEVPETLDDMAALTETIQGATGAPAWCAGFESGTATGWPGTDWIEDYVLRQAGPDVYDQWVTNEVPFTDPQIKSAFDSVGEILLTPENVNAGFGDVRSINSTAFGDVAPALASGDCALTHQASFLSGFFPEGTNIAEDGDVWAFMLPGESADDSAVTGAGEIVGAFSESAATQQVLAYLSSPEWANSRVSLGGVTSANNGLDPANAQDPILQETIKILQDPDTTFRFDASDLMPGAVGAGTFWKGMVAWVNGSGTDEVLEQIETGWPAG</sequence>
<dbReference type="PANTHER" id="PTHR43649:SF29">
    <property type="entry name" value="OSMOPROTECTIVE COMPOUNDS-BINDING PROTEIN GGTB"/>
    <property type="match status" value="1"/>
</dbReference>
<dbReference type="RefSeq" id="WP_147040491.1">
    <property type="nucleotide sequence ID" value="NZ_BJUW01000017.1"/>
</dbReference>
<feature type="chain" id="PRO_5038990064" evidence="3">
    <location>
        <begin position="25"/>
        <end position="441"/>
    </location>
</feature>
<gene>
    <name evidence="4" type="ORF">MAE01_28340</name>
</gene>
<feature type="signal peptide" evidence="3">
    <location>
        <begin position="1"/>
        <end position="24"/>
    </location>
</feature>
<dbReference type="OrthoDB" id="8663148at2"/>
<dbReference type="Pfam" id="PF01547">
    <property type="entry name" value="SBP_bac_1"/>
    <property type="match status" value="1"/>
</dbReference>
<comment type="similarity">
    <text evidence="1">Belongs to the bacterial solute-binding protein 1 family.</text>
</comment>
<dbReference type="SUPFAM" id="SSF53850">
    <property type="entry name" value="Periplasmic binding protein-like II"/>
    <property type="match status" value="1"/>
</dbReference>
<dbReference type="InterPro" id="IPR050490">
    <property type="entry name" value="Bact_solute-bd_prot1"/>
</dbReference>
<evidence type="ECO:0000256" key="1">
    <source>
        <dbReference type="ARBA" id="ARBA00008520"/>
    </source>
</evidence>
<accession>A0A511AHP0</accession>
<reference evidence="4 5" key="1">
    <citation type="submission" date="2019-07" db="EMBL/GenBank/DDBJ databases">
        <title>Whole genome shotgun sequence of Microbacterium aerolatum NBRC 103071.</title>
        <authorList>
            <person name="Hosoyama A."/>
            <person name="Uohara A."/>
            <person name="Ohji S."/>
            <person name="Ichikawa N."/>
        </authorList>
    </citation>
    <scope>NUCLEOTIDE SEQUENCE [LARGE SCALE GENOMIC DNA]</scope>
    <source>
        <strain evidence="4 5">NBRC 103071</strain>
    </source>
</reference>
<keyword evidence="2" id="KW-0813">Transport</keyword>
<dbReference type="AlphaFoldDB" id="A0A511AHP0"/>
<protein>
    <submittedName>
        <fullName evidence="4">Alpha-glucoside ABC transporter substrate-binding protein</fullName>
    </submittedName>
</protein>
<keyword evidence="3" id="KW-0732">Signal</keyword>
<keyword evidence="5" id="KW-1185">Reference proteome</keyword>
<proteinExistence type="inferred from homology"/>
<dbReference type="InterPro" id="IPR006059">
    <property type="entry name" value="SBP"/>
</dbReference>
<dbReference type="PANTHER" id="PTHR43649">
    <property type="entry name" value="ARABINOSE-BINDING PROTEIN-RELATED"/>
    <property type="match status" value="1"/>
</dbReference>
<evidence type="ECO:0000256" key="2">
    <source>
        <dbReference type="ARBA" id="ARBA00022448"/>
    </source>
</evidence>
<evidence type="ECO:0000313" key="5">
    <source>
        <dbReference type="Proteomes" id="UP000321225"/>
    </source>
</evidence>
<dbReference type="EMBL" id="BJUW01000017">
    <property type="protein sequence ID" value="GEK87658.1"/>
    <property type="molecule type" value="Genomic_DNA"/>
</dbReference>
<name>A0A511AHP0_9MICO</name>
<evidence type="ECO:0000256" key="3">
    <source>
        <dbReference type="SAM" id="SignalP"/>
    </source>
</evidence>
<evidence type="ECO:0000313" key="4">
    <source>
        <dbReference type="EMBL" id="GEK87658.1"/>
    </source>
</evidence>
<comment type="caution">
    <text evidence="4">The sequence shown here is derived from an EMBL/GenBank/DDBJ whole genome shotgun (WGS) entry which is preliminary data.</text>
</comment>
<dbReference type="PROSITE" id="PS51257">
    <property type="entry name" value="PROKAR_LIPOPROTEIN"/>
    <property type="match status" value="1"/>
</dbReference>
<dbReference type="Proteomes" id="UP000321225">
    <property type="component" value="Unassembled WGS sequence"/>
</dbReference>
<organism evidence="4 5">
    <name type="scientific">Microbacterium aerolatum</name>
    <dbReference type="NCBI Taxonomy" id="153731"/>
    <lineage>
        <taxon>Bacteria</taxon>
        <taxon>Bacillati</taxon>
        <taxon>Actinomycetota</taxon>
        <taxon>Actinomycetes</taxon>
        <taxon>Micrococcales</taxon>
        <taxon>Microbacteriaceae</taxon>
        <taxon>Microbacterium</taxon>
    </lineage>
</organism>
<dbReference type="Gene3D" id="3.40.190.10">
    <property type="entry name" value="Periplasmic binding protein-like II"/>
    <property type="match status" value="2"/>
</dbReference>